<dbReference type="SMART" id="SM00602">
    <property type="entry name" value="VPS10"/>
    <property type="match status" value="2"/>
</dbReference>
<evidence type="ECO:0000256" key="14">
    <source>
        <dbReference type="ARBA" id="ARBA00031354"/>
    </source>
</evidence>
<evidence type="ECO:0000256" key="8">
    <source>
        <dbReference type="ARBA" id="ARBA00023034"/>
    </source>
</evidence>
<feature type="compositionally biased region" description="Basic and acidic residues" evidence="18">
    <location>
        <begin position="675"/>
        <end position="686"/>
    </location>
</feature>
<comment type="caution">
    <text evidence="22">The sequence shown here is derived from an EMBL/GenBank/DDBJ whole genome shotgun (WGS) entry which is preliminary data.</text>
</comment>
<keyword evidence="8" id="KW-0333">Golgi apparatus</keyword>
<evidence type="ECO:0000256" key="19">
    <source>
        <dbReference type="SAM" id="Phobius"/>
    </source>
</evidence>
<dbReference type="SUPFAM" id="SSF110296">
    <property type="entry name" value="Oligoxyloglucan reducing end-specific cellobiohydrolase"/>
    <property type="match status" value="2"/>
</dbReference>
<keyword evidence="9 19" id="KW-0472">Membrane</keyword>
<dbReference type="InterPro" id="IPR031777">
    <property type="entry name" value="Sortilin_C"/>
</dbReference>
<evidence type="ECO:0000256" key="2">
    <source>
        <dbReference type="ARBA" id="ARBA00004488"/>
    </source>
</evidence>
<feature type="transmembrane region" description="Helical" evidence="19">
    <location>
        <begin position="1401"/>
        <end position="1423"/>
    </location>
</feature>
<keyword evidence="4" id="KW-0813">Transport</keyword>
<keyword evidence="19" id="KW-1133">Transmembrane helix</keyword>
<keyword evidence="5 19" id="KW-0812">Transmembrane</keyword>
<feature type="domain" description="VPS10" evidence="21">
    <location>
        <begin position="55"/>
        <end position="692"/>
    </location>
</feature>
<dbReference type="CDD" id="cd15482">
    <property type="entry name" value="Sialidase_non-viral"/>
    <property type="match status" value="2"/>
</dbReference>
<evidence type="ECO:0000256" key="10">
    <source>
        <dbReference type="ARBA" id="ARBA00023170"/>
    </source>
</evidence>
<gene>
    <name evidence="22" type="primary">VPS10</name>
    <name evidence="22" type="ORF">SBRCBS47491_004709</name>
</gene>
<organism evidence="22 23">
    <name type="scientific">Sporothrix bragantina</name>
    <dbReference type="NCBI Taxonomy" id="671064"/>
    <lineage>
        <taxon>Eukaryota</taxon>
        <taxon>Fungi</taxon>
        <taxon>Dikarya</taxon>
        <taxon>Ascomycota</taxon>
        <taxon>Pezizomycotina</taxon>
        <taxon>Sordariomycetes</taxon>
        <taxon>Sordariomycetidae</taxon>
        <taxon>Ophiostomatales</taxon>
        <taxon>Ophiostomataceae</taxon>
        <taxon>Sporothrix</taxon>
    </lineage>
</organism>
<dbReference type="InterPro" id="IPR006581">
    <property type="entry name" value="VPS10"/>
</dbReference>
<evidence type="ECO:0000259" key="21">
    <source>
        <dbReference type="SMART" id="SM00602"/>
    </source>
</evidence>
<evidence type="ECO:0000313" key="22">
    <source>
        <dbReference type="EMBL" id="CAK7221972.1"/>
    </source>
</evidence>
<evidence type="ECO:0000256" key="5">
    <source>
        <dbReference type="ARBA" id="ARBA00022692"/>
    </source>
</evidence>
<dbReference type="Gene3D" id="2.10.70.80">
    <property type="match status" value="2"/>
</dbReference>
<dbReference type="Pfam" id="PF15902">
    <property type="entry name" value="Sortilin-Vps10"/>
    <property type="match status" value="2"/>
</dbReference>
<dbReference type="Pfam" id="PF15901">
    <property type="entry name" value="Sortilin_C"/>
    <property type="match status" value="2"/>
</dbReference>
<evidence type="ECO:0000256" key="13">
    <source>
        <dbReference type="ARBA" id="ARBA00031250"/>
    </source>
</evidence>
<proteinExistence type="predicted"/>
<evidence type="ECO:0000256" key="3">
    <source>
        <dbReference type="ARBA" id="ARBA00015369"/>
    </source>
</evidence>
<keyword evidence="7" id="KW-0653">Protein transport</keyword>
<evidence type="ECO:0000256" key="17">
    <source>
        <dbReference type="ARBA" id="ARBA00032910"/>
    </source>
</evidence>
<evidence type="ECO:0000256" key="11">
    <source>
        <dbReference type="ARBA" id="ARBA00023180"/>
    </source>
</evidence>
<name>A0ABP0BR18_9PEZI</name>
<keyword evidence="10" id="KW-0675">Receptor</keyword>
<evidence type="ECO:0000256" key="16">
    <source>
        <dbReference type="ARBA" id="ARBA00032705"/>
    </source>
</evidence>
<feature type="signal peptide" evidence="20">
    <location>
        <begin position="1"/>
        <end position="28"/>
    </location>
</feature>
<dbReference type="EMBL" id="CAWUHC010000037">
    <property type="protein sequence ID" value="CAK7221972.1"/>
    <property type="molecule type" value="Genomic_DNA"/>
</dbReference>
<feature type="domain" description="VPS10" evidence="21">
    <location>
        <begin position="733"/>
        <end position="1390"/>
    </location>
</feature>
<accession>A0ABP0BR18</accession>
<feature type="region of interest" description="Disordered" evidence="18">
    <location>
        <begin position="667"/>
        <end position="697"/>
    </location>
</feature>
<comment type="subcellular location">
    <subcellularLocation>
        <location evidence="1">Golgi apparatus</location>
        <location evidence="1">trans-Golgi network membrane</location>
        <topology evidence="1">Multi-pass membrane protein</topology>
    </subcellularLocation>
    <subcellularLocation>
        <location evidence="2">Prevacuolar compartment membrane</location>
        <topology evidence="2">Multi-pass membrane protein</topology>
    </subcellularLocation>
</comment>
<evidence type="ECO:0000313" key="23">
    <source>
        <dbReference type="Proteomes" id="UP001642406"/>
    </source>
</evidence>
<dbReference type="Proteomes" id="UP001642406">
    <property type="component" value="Unassembled WGS sequence"/>
</dbReference>
<evidence type="ECO:0000256" key="18">
    <source>
        <dbReference type="SAM" id="MobiDB-lite"/>
    </source>
</evidence>
<keyword evidence="6" id="KW-0677">Repeat</keyword>
<dbReference type="Gene3D" id="3.30.60.270">
    <property type="match status" value="2"/>
</dbReference>
<dbReference type="PANTHER" id="PTHR12106:SF27">
    <property type="entry name" value="SORTILIN-RELATED RECEPTOR"/>
    <property type="match status" value="1"/>
</dbReference>
<keyword evidence="23" id="KW-1185">Reference proteome</keyword>
<evidence type="ECO:0000256" key="1">
    <source>
        <dbReference type="ARBA" id="ARBA00004166"/>
    </source>
</evidence>
<protein>
    <recommendedName>
        <fullName evidence="3">Vacuolar protein sorting/targeting protein 10</fullName>
    </recommendedName>
    <alternativeName>
        <fullName evidence="14">Carboxypeptidase Y receptor</fullName>
    </alternativeName>
    <alternativeName>
        <fullName evidence="13 15">Sortilin VPS10</fullName>
    </alternativeName>
    <alternativeName>
        <fullName evidence="16 17">Vacuolar carboxypeptidase Sorting receptor VPS10</fullName>
    </alternativeName>
</protein>
<dbReference type="PANTHER" id="PTHR12106">
    <property type="entry name" value="SORTILIN RELATED"/>
    <property type="match status" value="1"/>
</dbReference>
<evidence type="ECO:0000256" key="9">
    <source>
        <dbReference type="ARBA" id="ARBA00023136"/>
    </source>
</evidence>
<dbReference type="InterPro" id="IPR050310">
    <property type="entry name" value="VPS10-sortilin"/>
</dbReference>
<reference evidence="22 23" key="1">
    <citation type="submission" date="2024-01" db="EMBL/GenBank/DDBJ databases">
        <authorList>
            <person name="Allen C."/>
            <person name="Tagirdzhanova G."/>
        </authorList>
    </citation>
    <scope>NUCLEOTIDE SEQUENCE [LARGE SCALE GENOMIC DNA]</scope>
</reference>
<evidence type="ECO:0000256" key="7">
    <source>
        <dbReference type="ARBA" id="ARBA00022927"/>
    </source>
</evidence>
<evidence type="ECO:0000256" key="12">
    <source>
        <dbReference type="ARBA" id="ARBA00025569"/>
    </source>
</evidence>
<dbReference type="Gene3D" id="2.130.10.10">
    <property type="entry name" value="YVTN repeat-like/Quinoprotein amine dehydrogenase"/>
    <property type="match status" value="2"/>
</dbReference>
<evidence type="ECO:0000256" key="15">
    <source>
        <dbReference type="ARBA" id="ARBA00031902"/>
    </source>
</evidence>
<evidence type="ECO:0000256" key="6">
    <source>
        <dbReference type="ARBA" id="ARBA00022737"/>
    </source>
</evidence>
<evidence type="ECO:0000256" key="4">
    <source>
        <dbReference type="ARBA" id="ARBA00022448"/>
    </source>
</evidence>
<keyword evidence="11" id="KW-0325">Glycoprotein</keyword>
<evidence type="ECO:0000256" key="20">
    <source>
        <dbReference type="SAM" id="SignalP"/>
    </source>
</evidence>
<comment type="function">
    <text evidence="12">Functions as a sorting receptor in the Golgi compartment required for the intracellular sorting and delivery of soluble vacuolar proteins, like carboxypeptidase Y (CPY) and proteinase A. Executes multiple rounds of sorting by cycling between the late Golgi and a prevacuolar endosome-like compartment.</text>
</comment>
<dbReference type="InterPro" id="IPR031778">
    <property type="entry name" value="Sortilin_N"/>
</dbReference>
<dbReference type="InterPro" id="IPR015943">
    <property type="entry name" value="WD40/YVTN_repeat-like_dom_sf"/>
</dbReference>
<feature type="transmembrane region" description="Helical" evidence="19">
    <location>
        <begin position="1456"/>
        <end position="1477"/>
    </location>
</feature>
<feature type="chain" id="PRO_5045746649" description="Vacuolar protein sorting/targeting protein 10" evidence="20">
    <location>
        <begin position="29"/>
        <end position="1547"/>
    </location>
</feature>
<sequence length="1547" mass="172351">MRVSTALRTAAALAAPLWAASMIATAAAAKDGPTMRVTSFPYQPDNLNYFEDSDVILFHDFVEGIIYRSTDAGANWDKVTGIPAMDASRLVMHEYHPERAYVLTEGITHYRTEDRGKTWHTFLTDAETSLFQYDVLTFHATDPDRIIFNGMDYDATSFSEVAMYTTDGFRSDAKFLRGNTAGCWWAQGSPEFTTGAKDLDASRILCIVRDKLSPFKQDQRLLVSDNFFKAVKSDGVVQEFEPNLDTNRPVQGIVNIAAVKKYLLVATTSLNTDEMALFVTDDTLRWHRAVFPANHRINQESYTVLESTNYSIQIDVMNTRPSDPTGVLFTSNSNGTFFTQNLDYTNRNKRGHVDFEKISGIQGIFLVNRVENGEAVNNERAEKKIVSEITFDDGRTFSSVTLAGGGKERLHLHSVTDLNNVGRVFSSPAPGLVMAVGNTGDYLGRYKDGNLYISDDAGVSWIEGPKGPHKYEFGDQGSILLAVRDEADVSEVTYSLDHGKTWATAPLPDGVKVRPYILTTTQDSTSLKFVLIGEAANDKWNIISIDFDGLHEATCKDSDLEDWWARVDDKGEPTCLMGHKQKYHRRKKDAACFLKTEFLDPVVQTTDCECTDRDFECDYNFRRSESGTECVKAGPLVVPEGSKACGKDAKPDDVFMGSSGWRLIPGNTCKRTSGKQKDDPVEHKCSETGNAPSAPATGEVKNTLYDFKLDDYNEFEKHYLERGDSSSDTTNNEAIIMRPISSGRGGPIFVTDDHGKTWTRPAVFEKEPVVPVWAIIPHEHFKEMVFFVTYESTRVIYTVDHGRQFHEFNAPYEADYDSERTPLVFHPDKKDWLIWIGKKCEDKSNPATCYTTASFSHDRGDNWSTLLRYVERCEFIGSSAYKNRKPEEVLCLAHVKEESGGSGDDNPLELVASVDWFDSKEVKETNIKGFATMAEFIVVAAEDKEKKSLRALASLDGETYAEARFPVNFKVPNQHEYTVLDSSTHAVNLFVATETAKDKRYGTILKSNSNGTSYVMSIAGVNCDNRYYVDFEKILGLEGVVVVNVVANRDDSKASSKKLQTKISHNDGAEWAFLPPPTKDVDGKDYGCKARKGASEGGDENCALHIHGYTEREDHRKTFSSSGAVGLMFGVGNVGDQLGSISDSSTDTFMTTDAGLTWRNVKKGAWSWQFGDQGSIIVLVPRHKKTRTVSYTTDEGATWKDHVFHDEDVEVLDITTLRSGASRNFLLWCRTPGSHRVFTINLDFAGLTDRACVVDEKDVTKSDYYLWSPTHPLMPDTQCLFGHVSQYLRKKTDRTCYNGYKIQHLFNTQNCTCTRRDYECDYNFELDNHGQCSLVPGLEPMSKAQWCSDHPDAVDYYPPSGFRRIPLTTCVGGDEFDKTTTPQACKDHEDEFERKHRGPGAFAIIMIVLLSVGIAGTAAWYVYRNWTGKFGAIRLGEGGSSRFTVDSDAPYIKYPIIAAAGVVAVISTLPLLATALWRTAAGFLERRTGANFGSGGDSRGAWSRLGFGSGGSRRFTTRDSFARGRGDYAIVDDDEGELLGDDSDEEV</sequence>
<keyword evidence="20" id="KW-0732">Signal</keyword>